<proteinExistence type="predicted"/>
<keyword evidence="2" id="KW-1185">Reference proteome</keyword>
<dbReference type="SUPFAM" id="SSF52540">
    <property type="entry name" value="P-loop containing nucleoside triphosphate hydrolases"/>
    <property type="match status" value="1"/>
</dbReference>
<evidence type="ECO:0000313" key="1">
    <source>
        <dbReference type="EMBL" id="SKB74123.1"/>
    </source>
</evidence>
<sequence>MKIDCLASDLLTGFFHEINHQNIEYAVLRNYEGLPYKIKSKDVDIVVNPTSLYKTEEILLHTAKKFGYQLIWSNHLDYLRGFSLVKLENNKVFSVKIDLFFGFKWHGCTYLNHDLIFDNINYYNDIKVPNKGHEALIMIVYYVLYAKRIDEKYHDEIYNNAVNNFENFQAIVHKTFKNKLGNSIIDRVKENKIKTLEKLRPQIKKDVVVHSFKNDFLIKTYLKHFITEVFDRNNMGTLIAFSGPDGAGKSTLVKVVMELFCSLGISHNPIPDHFLSNNVPSLHKLPGAPKKYAEQDYTKPYQTKTTGFFNSSLRTTYYYLAFLFDRLLFIKKKKRSNQIVVYDRYYTDLIVDPSRIRIGLKKSLVRKLFLSLPKPDFTFIILAEVDQILNRKEELSKDKLQELLFEYNELPKRMANCEVINNIGSLQEGQTNILKSVFDKLNKFN</sequence>
<dbReference type="AlphaFoldDB" id="A0A1T5DRL1"/>
<dbReference type="STRING" id="241145.SAMN05660776_2751"/>
<name>A0A1T5DRL1_9FLAO</name>
<gene>
    <name evidence="1" type="ORF">SAMN05660776_2751</name>
</gene>
<dbReference type="InterPro" id="IPR027417">
    <property type="entry name" value="P-loop_NTPase"/>
</dbReference>
<dbReference type="Proteomes" id="UP000190230">
    <property type="component" value="Unassembled WGS sequence"/>
</dbReference>
<evidence type="ECO:0000313" key="2">
    <source>
        <dbReference type="Proteomes" id="UP000190230"/>
    </source>
</evidence>
<keyword evidence="1" id="KW-0808">Transferase</keyword>
<protein>
    <submittedName>
        <fullName evidence="1">Thymidylate kinase</fullName>
    </submittedName>
</protein>
<accession>A0A1T5DRL1</accession>
<dbReference type="EMBL" id="FUYY01000006">
    <property type="protein sequence ID" value="SKB74123.1"/>
    <property type="molecule type" value="Genomic_DNA"/>
</dbReference>
<dbReference type="GO" id="GO:0016301">
    <property type="term" value="F:kinase activity"/>
    <property type="evidence" value="ECO:0007669"/>
    <property type="project" value="UniProtKB-KW"/>
</dbReference>
<dbReference type="Gene3D" id="3.40.50.300">
    <property type="entry name" value="P-loop containing nucleotide triphosphate hydrolases"/>
    <property type="match status" value="1"/>
</dbReference>
<keyword evidence="1" id="KW-0418">Kinase</keyword>
<reference evidence="2" key="1">
    <citation type="submission" date="2017-02" db="EMBL/GenBank/DDBJ databases">
        <authorList>
            <person name="Varghese N."/>
            <person name="Submissions S."/>
        </authorList>
    </citation>
    <scope>NUCLEOTIDE SEQUENCE [LARGE SCALE GENOMIC DNA]</scope>
    <source>
        <strain evidence="2">DSM 23405</strain>
    </source>
</reference>
<organism evidence="1 2">
    <name type="scientific">Salegentibacter holothuriorum</name>
    <dbReference type="NCBI Taxonomy" id="241145"/>
    <lineage>
        <taxon>Bacteria</taxon>
        <taxon>Pseudomonadati</taxon>
        <taxon>Bacteroidota</taxon>
        <taxon>Flavobacteriia</taxon>
        <taxon>Flavobacteriales</taxon>
        <taxon>Flavobacteriaceae</taxon>
        <taxon>Salegentibacter</taxon>
    </lineage>
</organism>